<geneLocation type="plastid" evidence="1"/>
<protein>
    <submittedName>
        <fullName evidence="1">Uncharacterized protein</fullName>
    </submittedName>
</protein>
<dbReference type="AlphaFoldDB" id="A0A9E8Z0P1"/>
<reference evidence="1" key="1">
    <citation type="submission" date="2022-04" db="EMBL/GenBank/DDBJ databases">
        <title>Plastid genome of Amicula sp.</title>
        <authorList>
            <person name="Gastineau R."/>
            <person name="Li C."/>
            <person name="Ashworth M.P."/>
            <person name="Witkowski A."/>
            <person name="Turmel M."/>
            <person name="Gorecka E."/>
            <person name="Frankovich T."/>
            <person name="Wachnicka A."/>
            <person name="Lobban C.S."/>
            <person name="Theriot E.C."/>
            <person name="Otis C."/>
            <person name="Dabek P."/>
            <person name="Binczewska A."/>
            <person name="Lemieux C."/>
        </authorList>
    </citation>
    <scope>NUCLEOTIDE SEQUENCE</scope>
    <source>
        <strain evidence="1">GU52X-4 cfCalB7</strain>
    </source>
</reference>
<evidence type="ECO:0000313" key="1">
    <source>
        <dbReference type="EMBL" id="WAK84913.1"/>
    </source>
</evidence>
<accession>A0A9E8Z0P1</accession>
<dbReference type="EMBL" id="ON390793">
    <property type="protein sequence ID" value="WAK84979.1"/>
    <property type="molecule type" value="Genomic_DNA"/>
</dbReference>
<proteinExistence type="predicted"/>
<name>A0A9E8Z0P1_9STRA</name>
<keyword evidence="1" id="KW-0934">Plastid</keyword>
<dbReference type="EMBL" id="ON390793">
    <property type="protein sequence ID" value="WAK84913.1"/>
    <property type="molecule type" value="Genomic_DNA"/>
</dbReference>
<sequence length="162" mass="19659">MNNNSLEVYFKLLKVDDSLQKKGTSLEKKDRKKYLDLLQFRVKLSDYIHWKQRHQYLNLMKNFVDLKIDGKQFVSQFMKLYKSNQQDCRIFKTDLKQLSTFKLKPESFGFSRWPSELELCCDEFYPDLQPQDRVEFKFARDEENLRNFVATIVPEIKKYCEK</sequence>
<gene>
    <name evidence="1" type="primary">orf162</name>
</gene>
<organism evidence="1">
    <name type="scientific">Amicula sp. isolate GU52X-4 cfCalB7</name>
    <dbReference type="NCBI Taxonomy" id="3003489"/>
    <lineage>
        <taxon>Eukaryota</taxon>
        <taxon>Sar</taxon>
        <taxon>Stramenopiles</taxon>
        <taxon>Ochrophyta</taxon>
        <taxon>Bacillariophyta</taxon>
        <taxon>Bacillariophyceae</taxon>
        <taxon>Bacillariophycidae</taxon>
        <taxon>Naviculales</taxon>
        <taxon>Naviculaceae</taxon>
        <taxon>Amicula</taxon>
    </lineage>
</organism>